<protein>
    <submittedName>
        <fullName evidence="4">Membrane protein</fullName>
    </submittedName>
</protein>
<evidence type="ECO:0000256" key="1">
    <source>
        <dbReference type="SAM" id="Phobius"/>
    </source>
</evidence>
<feature type="transmembrane region" description="Helical" evidence="1">
    <location>
        <begin position="186"/>
        <end position="205"/>
    </location>
</feature>
<keyword evidence="1" id="KW-1133">Transmembrane helix</keyword>
<dbReference type="PANTHER" id="PTHR37810">
    <property type="entry name" value="IMMUNITY PROTEIN SDPI"/>
    <property type="match status" value="1"/>
</dbReference>
<feature type="domain" description="DUF1648" evidence="2">
    <location>
        <begin position="97"/>
        <end position="145"/>
    </location>
</feature>
<feature type="transmembrane region" description="Helical" evidence="1">
    <location>
        <begin position="90"/>
        <end position="108"/>
    </location>
</feature>
<dbReference type="AlphaFoldDB" id="A0A927MHQ3"/>
<feature type="domain" description="DUF5808" evidence="3">
    <location>
        <begin position="274"/>
        <end position="298"/>
    </location>
</feature>
<evidence type="ECO:0000313" key="5">
    <source>
        <dbReference type="Proteomes" id="UP000658225"/>
    </source>
</evidence>
<dbReference type="InterPro" id="IPR012867">
    <property type="entry name" value="DUF1648"/>
</dbReference>
<feature type="transmembrane region" description="Helical" evidence="1">
    <location>
        <begin position="296"/>
        <end position="313"/>
    </location>
</feature>
<accession>A0A927MHQ3</accession>
<feature type="transmembrane region" description="Helical" evidence="1">
    <location>
        <begin position="135"/>
        <end position="158"/>
    </location>
</feature>
<keyword evidence="5" id="KW-1185">Reference proteome</keyword>
<feature type="transmembrane region" description="Helical" evidence="1">
    <location>
        <begin position="7"/>
        <end position="24"/>
    </location>
</feature>
<evidence type="ECO:0000313" key="4">
    <source>
        <dbReference type="EMBL" id="MBE1554828.1"/>
    </source>
</evidence>
<keyword evidence="1" id="KW-0472">Membrane</keyword>
<comment type="caution">
    <text evidence="4">The sequence shown here is derived from an EMBL/GenBank/DDBJ whole genome shotgun (WGS) entry which is preliminary data.</text>
</comment>
<dbReference type="Pfam" id="PF19124">
    <property type="entry name" value="DUF5808"/>
    <property type="match status" value="1"/>
</dbReference>
<dbReference type="Pfam" id="PF07853">
    <property type="entry name" value="DUF1648"/>
    <property type="match status" value="1"/>
</dbReference>
<name>A0A927MHQ3_9BACL</name>
<dbReference type="GO" id="GO:0009636">
    <property type="term" value="P:response to toxic substance"/>
    <property type="evidence" value="ECO:0007669"/>
    <property type="project" value="TreeGrafter"/>
</dbReference>
<organism evidence="4 5">
    <name type="scientific">Sporosarcina limicola</name>
    <dbReference type="NCBI Taxonomy" id="34101"/>
    <lineage>
        <taxon>Bacteria</taxon>
        <taxon>Bacillati</taxon>
        <taxon>Bacillota</taxon>
        <taxon>Bacilli</taxon>
        <taxon>Bacillales</taxon>
        <taxon>Caryophanaceae</taxon>
        <taxon>Sporosarcina</taxon>
    </lineage>
</organism>
<reference evidence="4" key="1">
    <citation type="submission" date="2020-10" db="EMBL/GenBank/DDBJ databases">
        <title>Genomic Encyclopedia of Type Strains, Phase IV (KMG-IV): sequencing the most valuable type-strain genomes for metagenomic binning, comparative biology and taxonomic classification.</title>
        <authorList>
            <person name="Goeker M."/>
        </authorList>
    </citation>
    <scope>NUCLEOTIDE SEQUENCE</scope>
    <source>
        <strain evidence="4">DSM 13886</strain>
    </source>
</reference>
<dbReference type="InterPro" id="IPR043831">
    <property type="entry name" value="DUF5808"/>
</dbReference>
<gene>
    <name evidence="4" type="ORF">H4683_001906</name>
</gene>
<dbReference type="PANTHER" id="PTHR37810:SF9">
    <property type="entry name" value="MEMBRANE PROTEIN"/>
    <property type="match status" value="1"/>
</dbReference>
<evidence type="ECO:0000259" key="2">
    <source>
        <dbReference type="Pfam" id="PF07853"/>
    </source>
</evidence>
<evidence type="ECO:0000259" key="3">
    <source>
        <dbReference type="Pfam" id="PF19124"/>
    </source>
</evidence>
<proteinExistence type="predicted"/>
<keyword evidence="1" id="KW-0812">Transmembrane</keyword>
<dbReference type="Proteomes" id="UP000658225">
    <property type="component" value="Unassembled WGS sequence"/>
</dbReference>
<feature type="transmembrane region" description="Helical" evidence="1">
    <location>
        <begin position="30"/>
        <end position="53"/>
    </location>
</feature>
<dbReference type="EMBL" id="JADBEL010000009">
    <property type="protein sequence ID" value="MBE1554828.1"/>
    <property type="molecule type" value="Genomic_DNA"/>
</dbReference>
<dbReference type="RefSeq" id="WP_192598587.1">
    <property type="nucleotide sequence ID" value="NZ_JADBEL010000009.1"/>
</dbReference>
<sequence>MYSTTLTVIAVLLGAVNVLLPMLFTMSEDLFVLISLVILHVLISSSFMLYFTFHLKMRALRNKEDWYDKLRQVHVMDLSLRKQDNSLPSIFLGIPIIITLALITYTYMNYDTIPDVFPTHWGITGEPDAWSEKSILSVIMLPIVLLGIQVMMLCMSVAMKGSRMKLNVNKKAQSAKRVLDMRKYSSWYFALISYSVTILFVFLHHMTMLRQDMDITYFWIMLVCSIGVTLGGAILFMMKTRNIQENFTEQVQSNVTDIDEDQYWKAGIFYFNENDPSILVEKRSGVGWTLNFGNKWSYLIVFIPLAPIIFIFFI</sequence>
<feature type="transmembrane region" description="Helical" evidence="1">
    <location>
        <begin position="217"/>
        <end position="238"/>
    </location>
</feature>